<evidence type="ECO:0000256" key="2">
    <source>
        <dbReference type="ARBA" id="ARBA00007520"/>
    </source>
</evidence>
<evidence type="ECO:0000259" key="9">
    <source>
        <dbReference type="PROSITE" id="PS50850"/>
    </source>
</evidence>
<dbReference type="InterPro" id="IPR020846">
    <property type="entry name" value="MFS_dom"/>
</dbReference>
<feature type="transmembrane region" description="Helical" evidence="8">
    <location>
        <begin position="366"/>
        <end position="391"/>
    </location>
</feature>
<dbReference type="AlphaFoldDB" id="A0A193BY50"/>
<dbReference type="GO" id="GO:0005886">
    <property type="term" value="C:plasma membrane"/>
    <property type="evidence" value="ECO:0007669"/>
    <property type="project" value="UniProtKB-SubCell"/>
</dbReference>
<evidence type="ECO:0000256" key="3">
    <source>
        <dbReference type="ARBA" id="ARBA00022448"/>
    </source>
</evidence>
<accession>A0A193BY50</accession>
<dbReference type="PROSITE" id="PS50850">
    <property type="entry name" value="MFS"/>
    <property type="match status" value="1"/>
</dbReference>
<feature type="transmembrane region" description="Helical" evidence="8">
    <location>
        <begin position="341"/>
        <end position="360"/>
    </location>
</feature>
<feature type="transmembrane region" description="Helical" evidence="8">
    <location>
        <begin position="412"/>
        <end position="431"/>
    </location>
</feature>
<dbReference type="Pfam" id="PF07690">
    <property type="entry name" value="MFS_1"/>
    <property type="match status" value="1"/>
</dbReference>
<feature type="transmembrane region" description="Helical" evidence="8">
    <location>
        <begin position="277"/>
        <end position="300"/>
    </location>
</feature>
<dbReference type="InterPro" id="IPR036259">
    <property type="entry name" value="MFS_trans_sf"/>
</dbReference>
<gene>
    <name evidence="10" type="ORF">SD37_16880</name>
</gene>
<sequence length="505" mass="51723">MTAESSRAETPAPPQTARPVLVFWGLMLGLLLSTLDQSIIAAALPSVVSELGGLDSFTWVIIGYGLALSVTTAICGKLGDLFGHKKIFVGAVVVFVVGSSLCGIASSMPQLIAFRILQGIGGGGLVVSAFSLVGTLFGQAERAKYQGYTTTVFAVASIAGPLAGGLITDGLGWRWTFYVNVPIGAAALAVVGTLLVARRPEGKARIDFAGAILLAGVAVCVALVASWAGTRYPWSSPVVLGLLAGAVVMIVLWALVERRAAEPIIPPSLFRSPTFGFANAVTFLAGFAILATVNFLPIFLQAASGASATVSGLLLAPMMFGLVAASTYTGKTVGRLGTYRWFPPVSMAVAAVAAVLLSTMTAETSWLLVMLYSVVLGVGSGLSMPVFMIAVQGAAPPRHIGAATASVTFSRLVGAAFGVSVFGSVFAARFATALPEHVPGAPGTLQSVDDISARALEALPPDVRAGFTAAYADSLSGVFFTAVPVLLVALLLSLGMRDAKPKAEG</sequence>
<evidence type="ECO:0000256" key="7">
    <source>
        <dbReference type="ARBA" id="ARBA00023136"/>
    </source>
</evidence>
<evidence type="ECO:0000256" key="4">
    <source>
        <dbReference type="ARBA" id="ARBA00022475"/>
    </source>
</evidence>
<dbReference type="KEGG" id="aori:SD37_16880"/>
<reference evidence="10 11" key="1">
    <citation type="journal article" date="2015" name="Genome Announc.">
        <title>Draft Genome Sequence of Norvancomycin-Producing Strain Amycolatopsis orientalis CPCC200066.</title>
        <authorList>
            <person name="Lei X."/>
            <person name="Yuan F."/>
            <person name="Shi Y."/>
            <person name="Li X."/>
            <person name="Wang L."/>
            <person name="Hong B."/>
        </authorList>
    </citation>
    <scope>NUCLEOTIDE SEQUENCE [LARGE SCALE GENOMIC DNA]</scope>
    <source>
        <strain evidence="10 11">B-37</strain>
    </source>
</reference>
<feature type="transmembrane region" description="Helical" evidence="8">
    <location>
        <begin position="306"/>
        <end position="329"/>
    </location>
</feature>
<dbReference type="PANTHER" id="PTHR23501:SF197">
    <property type="entry name" value="COMD"/>
    <property type="match status" value="1"/>
</dbReference>
<keyword evidence="3" id="KW-0813">Transport</keyword>
<feature type="transmembrane region" description="Helical" evidence="8">
    <location>
        <begin position="145"/>
        <end position="163"/>
    </location>
</feature>
<keyword evidence="11" id="KW-1185">Reference proteome</keyword>
<feature type="transmembrane region" description="Helical" evidence="8">
    <location>
        <begin position="87"/>
        <end position="106"/>
    </location>
</feature>
<keyword evidence="5 8" id="KW-0812">Transmembrane</keyword>
<dbReference type="Gene3D" id="1.20.1720.10">
    <property type="entry name" value="Multidrug resistance protein D"/>
    <property type="match status" value="1"/>
</dbReference>
<dbReference type="SUPFAM" id="SSF103473">
    <property type="entry name" value="MFS general substrate transporter"/>
    <property type="match status" value="1"/>
</dbReference>
<dbReference type="FunFam" id="1.20.1720.10:FF:000004">
    <property type="entry name" value="EmrB/QacA family drug resistance transporter"/>
    <property type="match status" value="1"/>
</dbReference>
<dbReference type="EMBL" id="CP016174">
    <property type="protein sequence ID" value="ANN17152.1"/>
    <property type="molecule type" value="Genomic_DNA"/>
</dbReference>
<organism evidence="10 11">
    <name type="scientific">Amycolatopsis orientalis</name>
    <name type="common">Nocardia orientalis</name>
    <dbReference type="NCBI Taxonomy" id="31958"/>
    <lineage>
        <taxon>Bacteria</taxon>
        <taxon>Bacillati</taxon>
        <taxon>Actinomycetota</taxon>
        <taxon>Actinomycetes</taxon>
        <taxon>Pseudonocardiales</taxon>
        <taxon>Pseudonocardiaceae</taxon>
        <taxon>Amycolatopsis</taxon>
    </lineage>
</organism>
<evidence type="ECO:0000256" key="6">
    <source>
        <dbReference type="ARBA" id="ARBA00022989"/>
    </source>
</evidence>
<dbReference type="STRING" id="31958.SD37_16880"/>
<feature type="transmembrane region" description="Helical" evidence="8">
    <location>
        <begin position="469"/>
        <end position="492"/>
    </location>
</feature>
<dbReference type="InterPro" id="IPR011701">
    <property type="entry name" value="MFS"/>
</dbReference>
<feature type="transmembrane region" description="Helical" evidence="8">
    <location>
        <begin position="208"/>
        <end position="228"/>
    </location>
</feature>
<comment type="similarity">
    <text evidence="2">Belongs to the major facilitator superfamily. TCR/Tet family.</text>
</comment>
<feature type="domain" description="Major facilitator superfamily (MFS) profile" evidence="9">
    <location>
        <begin position="22"/>
        <end position="501"/>
    </location>
</feature>
<name>A0A193BY50_AMYOR</name>
<evidence type="ECO:0000313" key="10">
    <source>
        <dbReference type="EMBL" id="ANN17152.1"/>
    </source>
</evidence>
<keyword evidence="7 8" id="KW-0472">Membrane</keyword>
<dbReference type="Proteomes" id="UP000093695">
    <property type="component" value="Chromosome"/>
</dbReference>
<feature type="transmembrane region" description="Helical" evidence="8">
    <location>
        <begin position="234"/>
        <end position="256"/>
    </location>
</feature>
<evidence type="ECO:0000256" key="5">
    <source>
        <dbReference type="ARBA" id="ARBA00022692"/>
    </source>
</evidence>
<feature type="transmembrane region" description="Helical" evidence="8">
    <location>
        <begin position="175"/>
        <end position="196"/>
    </location>
</feature>
<feature type="transmembrane region" description="Helical" evidence="8">
    <location>
        <begin position="56"/>
        <end position="75"/>
    </location>
</feature>
<keyword evidence="6 8" id="KW-1133">Transmembrane helix</keyword>
<dbReference type="GO" id="GO:0022857">
    <property type="term" value="F:transmembrane transporter activity"/>
    <property type="evidence" value="ECO:0007669"/>
    <property type="project" value="InterPro"/>
</dbReference>
<dbReference type="PANTHER" id="PTHR23501">
    <property type="entry name" value="MAJOR FACILITATOR SUPERFAMILY"/>
    <property type="match status" value="1"/>
</dbReference>
<dbReference type="PRINTS" id="PR01036">
    <property type="entry name" value="TCRTETB"/>
</dbReference>
<comment type="subcellular location">
    <subcellularLocation>
        <location evidence="1">Cell membrane</location>
        <topology evidence="1">Multi-pass membrane protein</topology>
    </subcellularLocation>
</comment>
<feature type="transmembrane region" description="Helical" evidence="8">
    <location>
        <begin position="21"/>
        <end position="44"/>
    </location>
</feature>
<evidence type="ECO:0000256" key="1">
    <source>
        <dbReference type="ARBA" id="ARBA00004651"/>
    </source>
</evidence>
<protein>
    <recommendedName>
        <fullName evidence="9">Major facilitator superfamily (MFS) profile domain-containing protein</fullName>
    </recommendedName>
</protein>
<evidence type="ECO:0000256" key="8">
    <source>
        <dbReference type="SAM" id="Phobius"/>
    </source>
</evidence>
<feature type="transmembrane region" description="Helical" evidence="8">
    <location>
        <begin position="112"/>
        <end position="133"/>
    </location>
</feature>
<dbReference type="Gene3D" id="1.20.1250.20">
    <property type="entry name" value="MFS general substrate transporter like domains"/>
    <property type="match status" value="1"/>
</dbReference>
<keyword evidence="4" id="KW-1003">Cell membrane</keyword>
<dbReference type="RefSeq" id="WP_044850607.1">
    <property type="nucleotide sequence ID" value="NZ_CP016174.1"/>
</dbReference>
<proteinExistence type="inferred from homology"/>
<evidence type="ECO:0000313" key="11">
    <source>
        <dbReference type="Proteomes" id="UP000093695"/>
    </source>
</evidence>